<protein>
    <submittedName>
        <fullName evidence="1">DUF3095 domain-containing protein</fullName>
    </submittedName>
</protein>
<keyword evidence="2" id="KW-1185">Reference proteome</keyword>
<dbReference type="Pfam" id="PF11294">
    <property type="entry name" value="DUF3095"/>
    <property type="match status" value="1"/>
</dbReference>
<keyword evidence="1" id="KW-0614">Plasmid</keyword>
<proteinExistence type="predicted"/>
<dbReference type="RefSeq" id="WP_120707817.1">
    <property type="nucleotide sequence ID" value="NZ_CP032695.1"/>
</dbReference>
<dbReference type="KEGG" id="rjg:CCGE525_29770"/>
<name>A0A387FZ08_9HYPH</name>
<accession>A0A387FZ08</accession>
<dbReference type="AlphaFoldDB" id="A0A387FZ08"/>
<geneLocation type="plasmid" evidence="2">
    <name>prccge525c</name>
</geneLocation>
<reference evidence="1 2" key="1">
    <citation type="submission" date="2018-10" db="EMBL/GenBank/DDBJ databases">
        <title>Rhizobium etli, R. leguminosarum and a new Rhizobium genospecies from Phaseolus dumosus.</title>
        <authorList>
            <person name="Ramirez-Puebla S.T."/>
            <person name="Rogel-Hernandez M.A."/>
            <person name="Guerrero G."/>
            <person name="Ormeno-Orrillo E."/>
            <person name="Martinez-Romero J.C."/>
            <person name="Negrete-Yankelevich S."/>
            <person name="Martinez-Romero E."/>
        </authorList>
    </citation>
    <scope>NUCLEOTIDE SEQUENCE [LARGE SCALE GENOMIC DNA]</scope>
    <source>
        <strain evidence="1 2">CCGE525</strain>
        <plasmid evidence="2">prccge525c</plasmid>
    </source>
</reference>
<dbReference type="Proteomes" id="UP000282195">
    <property type="component" value="Plasmid pRCCGE525c"/>
</dbReference>
<dbReference type="InterPro" id="IPR021445">
    <property type="entry name" value="DUF3095"/>
</dbReference>
<evidence type="ECO:0000313" key="1">
    <source>
        <dbReference type="EMBL" id="AYG62907.1"/>
    </source>
</evidence>
<dbReference type="OrthoDB" id="5342145at2"/>
<gene>
    <name evidence="1" type="ORF">CCGE525_29770</name>
</gene>
<evidence type="ECO:0000313" key="2">
    <source>
        <dbReference type="Proteomes" id="UP000282195"/>
    </source>
</evidence>
<dbReference type="EMBL" id="CP032695">
    <property type="protein sequence ID" value="AYG62907.1"/>
    <property type="molecule type" value="Genomic_DNA"/>
</dbReference>
<organism evidence="1 2">
    <name type="scientific">Rhizobium jaguaris</name>
    <dbReference type="NCBI Taxonomy" id="1312183"/>
    <lineage>
        <taxon>Bacteria</taxon>
        <taxon>Pseudomonadati</taxon>
        <taxon>Pseudomonadota</taxon>
        <taxon>Alphaproteobacteria</taxon>
        <taxon>Hyphomicrobiales</taxon>
        <taxon>Rhizobiaceae</taxon>
        <taxon>Rhizobium/Agrobacterium group</taxon>
        <taxon>Rhizobium</taxon>
    </lineage>
</organism>
<sequence length="401" mass="43200">MADLSNDDFFRNLPVFTRFEGVTDGNNYQPLPHDWFLAVADIVSSTKAIASGHYKSVNMAGAGVISAVLNALDNGDFPFVFGGDGALVAVPPSGEGRVRDALAAVRTWVMEELQLSLRTALVPMADVRAEGLDVRVARFSPSDFVSYAMFSGGGASWAERQMKAGRFAVEAAPQEARPDLTGLSCRWNPIDAHNGEIVSIIAVPDAAGNGPEFQRLVTDIIAISMEQNRGGHPVPVEGPTPALAFDGAEIEARATASASNRWLRKLSIAAQIVVIYILDRFGIRAATFDAKIYRRDLAANSDFRKFDDGLKMTIDVDAAHLSRIEARLREAEAAGICRYGLHRQQSALMTCFVPTPLMRDHMHFIDGASGGYAMAAMALRDKLRAAVSPAVDTPLPSPSIP</sequence>